<organism evidence="5 6">
    <name type="scientific">Bacillus arachidis</name>
    <dbReference type="NCBI Taxonomy" id="2819290"/>
    <lineage>
        <taxon>Bacteria</taxon>
        <taxon>Bacillati</taxon>
        <taxon>Bacillota</taxon>
        <taxon>Bacilli</taxon>
        <taxon>Bacillales</taxon>
        <taxon>Bacillaceae</taxon>
        <taxon>Bacillus</taxon>
    </lineage>
</organism>
<evidence type="ECO:0000256" key="1">
    <source>
        <dbReference type="ARBA" id="ARBA00022729"/>
    </source>
</evidence>
<keyword evidence="6" id="KW-1185">Reference proteome</keyword>
<dbReference type="PANTHER" id="PTHR39160:SF4">
    <property type="entry name" value="RESUSCITATION-PROMOTING FACTOR RPFB"/>
    <property type="match status" value="1"/>
</dbReference>
<keyword evidence="2" id="KW-0677">Repeat</keyword>
<dbReference type="RefSeq" id="WP_208016896.1">
    <property type="nucleotide sequence ID" value="NZ_JAGDQJ010000006.1"/>
</dbReference>
<feature type="repeat" description="Cell wall-binding" evidence="3">
    <location>
        <begin position="102"/>
        <end position="121"/>
    </location>
</feature>
<dbReference type="EMBL" id="JAGDQJ010000006">
    <property type="protein sequence ID" value="MBO1624575.1"/>
    <property type="molecule type" value="Genomic_DNA"/>
</dbReference>
<dbReference type="Gene3D" id="2.40.40.10">
    <property type="entry name" value="RlpA-like domain"/>
    <property type="match status" value="1"/>
</dbReference>
<dbReference type="CDD" id="cd22786">
    <property type="entry name" value="DPBB_YuiC-like"/>
    <property type="match status" value="1"/>
</dbReference>
<dbReference type="InterPro" id="IPR010611">
    <property type="entry name" value="3D_dom"/>
</dbReference>
<sequence>MENEVLQNTVLEANLVSADTSMSTLNSRSHNVTSQQAGWVQLENGKWIYNLENNQGTVKNDWKKIGQRWFQFDENGYLVEKNGWGKWNERYIYYVGVFGIATSEWQKIDGKWYQFDENGYLVEKTGWDKLDGKWIYYVGDQGIVTNEWKSIDGGWYQFDENGYLVEKTGWDKSNDKWIYYQGEKGIVVGGWKKIDGRWFEFDYSGYLIQKEGWEKRGDKWVYYVPGNYGLATNETMVIDQEKYSFDENGYWIDNVVEYTAEATAYSVENSPPHERITAYGIDIGKNPNIKLIAVDPKVIRLGTKVFVEGYGEAIAGDTGGDIKGKRIDVLFPTEREAIRWGRKTVKIRVFG</sequence>
<evidence type="ECO:0000313" key="6">
    <source>
        <dbReference type="Proteomes" id="UP000677611"/>
    </source>
</evidence>
<accession>A0ABS3NUN0</accession>
<dbReference type="PANTHER" id="PTHR39160">
    <property type="entry name" value="CELL WALL-BINDING PROTEIN YOCH"/>
    <property type="match status" value="1"/>
</dbReference>
<dbReference type="InterPro" id="IPR018337">
    <property type="entry name" value="Cell_wall/Cho-bd_repeat"/>
</dbReference>
<gene>
    <name evidence="5" type="ORF">J4P90_04830</name>
</gene>
<keyword evidence="1" id="KW-0732">Signal</keyword>
<comment type="caution">
    <text evidence="5">The sequence shown here is derived from an EMBL/GenBank/DDBJ whole genome shotgun (WGS) entry which is preliminary data.</text>
</comment>
<dbReference type="Pfam" id="PF06725">
    <property type="entry name" value="3D"/>
    <property type="match status" value="1"/>
</dbReference>
<dbReference type="SUPFAM" id="SSF50685">
    <property type="entry name" value="Barwin-like endoglucanases"/>
    <property type="match status" value="1"/>
</dbReference>
<feature type="repeat" description="Cell wall-binding" evidence="3">
    <location>
        <begin position="145"/>
        <end position="164"/>
    </location>
</feature>
<evidence type="ECO:0000259" key="4">
    <source>
        <dbReference type="Pfam" id="PF06725"/>
    </source>
</evidence>
<dbReference type="InterPro" id="IPR036908">
    <property type="entry name" value="RlpA-like_sf"/>
</dbReference>
<evidence type="ECO:0000313" key="5">
    <source>
        <dbReference type="EMBL" id="MBO1624575.1"/>
    </source>
</evidence>
<evidence type="ECO:0000256" key="3">
    <source>
        <dbReference type="PROSITE-ProRule" id="PRU00591"/>
    </source>
</evidence>
<dbReference type="PROSITE" id="PS51170">
    <property type="entry name" value="CW"/>
    <property type="match status" value="2"/>
</dbReference>
<dbReference type="Proteomes" id="UP000677611">
    <property type="component" value="Unassembled WGS sequence"/>
</dbReference>
<dbReference type="SUPFAM" id="SSF69360">
    <property type="entry name" value="Cell wall binding repeat"/>
    <property type="match status" value="1"/>
</dbReference>
<proteinExistence type="predicted"/>
<feature type="domain" description="3D" evidence="4">
    <location>
        <begin position="292"/>
        <end position="349"/>
    </location>
</feature>
<protein>
    <submittedName>
        <fullName evidence="5">Cell surface protein</fullName>
    </submittedName>
</protein>
<evidence type="ECO:0000256" key="2">
    <source>
        <dbReference type="ARBA" id="ARBA00022737"/>
    </source>
</evidence>
<reference evidence="5 6" key="1">
    <citation type="submission" date="2021-03" db="EMBL/GenBank/DDBJ databases">
        <title>Identification of novel Bacillus strains.</title>
        <authorList>
            <person name="Xiao Z."/>
            <person name="Li Y."/>
            <person name="Shen J."/>
        </authorList>
    </citation>
    <scope>NUCLEOTIDE SEQUENCE [LARGE SCALE GENOMIC DNA]</scope>
    <source>
        <strain evidence="5 6">SY8</strain>
    </source>
</reference>
<dbReference type="InterPro" id="IPR051933">
    <property type="entry name" value="Resuscitation_pf_RpfB"/>
</dbReference>
<dbReference type="Gene3D" id="2.10.270.10">
    <property type="entry name" value="Cholin Binding"/>
    <property type="match status" value="2"/>
</dbReference>
<name>A0ABS3NUN0_9BACI</name>